<organism evidence="19">
    <name type="scientific">Gymnodinialimonas phycosphaerae</name>
    <dbReference type="NCBI Taxonomy" id="2841589"/>
    <lineage>
        <taxon>Bacteria</taxon>
        <taxon>Pseudomonadati</taxon>
        <taxon>Pseudomonadota</taxon>
        <taxon>Alphaproteobacteria</taxon>
        <taxon>Rhodobacterales</taxon>
        <taxon>Paracoccaceae</taxon>
        <taxon>Gymnodinialimonas</taxon>
    </lineage>
</organism>
<dbReference type="GO" id="GO:0032049">
    <property type="term" value="P:cardiolipin biosynthetic process"/>
    <property type="evidence" value="ECO:0007669"/>
    <property type="project" value="UniProtKB-UniRule"/>
</dbReference>
<dbReference type="Pfam" id="PF13396">
    <property type="entry name" value="PLDc_N"/>
    <property type="match status" value="1"/>
</dbReference>
<dbReference type="RefSeq" id="WP_257892292.1">
    <property type="nucleotide sequence ID" value="NZ_JAIMBW010000001.1"/>
</dbReference>
<dbReference type="InterPro" id="IPR001736">
    <property type="entry name" value="PLipase_D/transphosphatidylase"/>
</dbReference>
<keyword evidence="9" id="KW-0677">Repeat</keyword>
<keyword evidence="11" id="KW-0443">Lipid metabolism</keyword>
<keyword evidence="10 16" id="KW-1133">Transmembrane helix</keyword>
<evidence type="ECO:0000256" key="7">
    <source>
        <dbReference type="ARBA" id="ARBA00022679"/>
    </source>
</evidence>
<accession>A0A975TYU2</accession>
<keyword evidence="13" id="KW-0594">Phospholipid biosynthesis</keyword>
<evidence type="ECO:0000256" key="2">
    <source>
        <dbReference type="ARBA" id="ARBA00004613"/>
    </source>
</evidence>
<evidence type="ECO:0000313" key="18">
    <source>
        <dbReference type="EMBL" id="MBY4892504.1"/>
    </source>
</evidence>
<evidence type="ECO:0000256" key="13">
    <source>
        <dbReference type="ARBA" id="ARBA00023209"/>
    </source>
</evidence>
<keyword evidence="8 16" id="KW-0812">Transmembrane</keyword>
<dbReference type="NCBIfam" id="TIGR04265">
    <property type="entry name" value="bac_cardiolipin"/>
    <property type="match status" value="1"/>
</dbReference>
<dbReference type="Proteomes" id="UP000693972">
    <property type="component" value="Unassembled WGS sequence"/>
</dbReference>
<dbReference type="EC" id="2.7.8.-" evidence="15"/>
<dbReference type="GO" id="GO:0005886">
    <property type="term" value="C:plasma membrane"/>
    <property type="evidence" value="ECO:0007669"/>
    <property type="project" value="UniProtKB-SubCell"/>
</dbReference>
<dbReference type="EMBL" id="CP078073">
    <property type="protein sequence ID" value="QXL89251.1"/>
    <property type="molecule type" value="Genomic_DNA"/>
</dbReference>
<evidence type="ECO:0000259" key="17">
    <source>
        <dbReference type="PROSITE" id="PS50035"/>
    </source>
</evidence>
<keyword evidence="5" id="KW-0444">Lipid biosynthesis</keyword>
<evidence type="ECO:0000256" key="9">
    <source>
        <dbReference type="ARBA" id="ARBA00022737"/>
    </source>
</evidence>
<keyword evidence="4" id="KW-1003">Cell membrane</keyword>
<dbReference type="InterPro" id="IPR025202">
    <property type="entry name" value="PLD-like_dom"/>
</dbReference>
<evidence type="ECO:0000256" key="14">
    <source>
        <dbReference type="ARBA" id="ARBA00023264"/>
    </source>
</evidence>
<keyword evidence="12 16" id="KW-0472">Membrane</keyword>
<reference evidence="19 20" key="1">
    <citation type="submission" date="2021-07" db="EMBL/GenBank/DDBJ databases">
        <title>Karlodiniumbacter phycospheric gen. nov., sp. nov., a phycosphere bacterium isolated from karlodinium veneficum.</title>
        <authorList>
            <person name="Peng Y."/>
            <person name="Jiang L."/>
            <person name="Lee J."/>
        </authorList>
    </citation>
    <scope>NUCLEOTIDE SEQUENCE</scope>
    <source>
        <strain evidence="19 20">N5</strain>
    </source>
</reference>
<dbReference type="Pfam" id="PF13091">
    <property type="entry name" value="PLDc_2"/>
    <property type="match status" value="2"/>
</dbReference>
<feature type="transmembrane region" description="Helical" evidence="16">
    <location>
        <begin position="6"/>
        <end position="23"/>
    </location>
</feature>
<keyword evidence="7" id="KW-0808">Transferase</keyword>
<evidence type="ECO:0000313" key="20">
    <source>
        <dbReference type="Proteomes" id="UP000693972"/>
    </source>
</evidence>
<dbReference type="PROSITE" id="PS50035">
    <property type="entry name" value="PLD"/>
    <property type="match status" value="2"/>
</dbReference>
<evidence type="ECO:0000313" key="19">
    <source>
        <dbReference type="EMBL" id="QXL89251.1"/>
    </source>
</evidence>
<dbReference type="CDD" id="cd09110">
    <property type="entry name" value="PLDc_CLS_1"/>
    <property type="match status" value="1"/>
</dbReference>
<keyword evidence="6" id="KW-0964">Secreted</keyword>
<proteinExistence type="predicted"/>
<gene>
    <name evidence="19" type="primary">cls</name>
    <name evidence="18" type="ORF">KUL25_06980</name>
    <name evidence="19" type="ORF">KUL25_06985</name>
</gene>
<dbReference type="PANTHER" id="PTHR21248:SF22">
    <property type="entry name" value="PHOSPHOLIPASE D"/>
    <property type="match status" value="1"/>
</dbReference>
<evidence type="ECO:0000256" key="16">
    <source>
        <dbReference type="SAM" id="Phobius"/>
    </source>
</evidence>
<comment type="subcellular location">
    <subcellularLocation>
        <location evidence="3">Cell membrane</location>
        <topology evidence="3">Multi-pass membrane protein</topology>
    </subcellularLocation>
    <subcellularLocation>
        <location evidence="2">Secreted</location>
    </subcellularLocation>
</comment>
<evidence type="ECO:0000256" key="8">
    <source>
        <dbReference type="ARBA" id="ARBA00022692"/>
    </source>
</evidence>
<evidence type="ECO:0000256" key="3">
    <source>
        <dbReference type="ARBA" id="ARBA00004651"/>
    </source>
</evidence>
<comment type="function">
    <text evidence="1">Could be a virulence factor.</text>
</comment>
<keyword evidence="20" id="KW-1185">Reference proteome</keyword>
<dbReference type="SUPFAM" id="SSF56024">
    <property type="entry name" value="Phospholipase D/nuclease"/>
    <property type="match status" value="2"/>
</dbReference>
<dbReference type="InterPro" id="IPR027379">
    <property type="entry name" value="CLS_N"/>
</dbReference>
<evidence type="ECO:0000256" key="15">
    <source>
        <dbReference type="NCBIfam" id="TIGR04265"/>
    </source>
</evidence>
<evidence type="ECO:0000256" key="1">
    <source>
        <dbReference type="ARBA" id="ARBA00003145"/>
    </source>
</evidence>
<keyword evidence="14" id="KW-1208">Phospholipid metabolism</keyword>
<feature type="domain" description="PLD phosphodiesterase" evidence="17">
    <location>
        <begin position="215"/>
        <end position="242"/>
    </location>
</feature>
<dbReference type="EMBL" id="JAIMBW010000001">
    <property type="protein sequence ID" value="MBY4892504.1"/>
    <property type="molecule type" value="Genomic_DNA"/>
</dbReference>
<dbReference type="InterPro" id="IPR022924">
    <property type="entry name" value="Cardiolipin_synthase"/>
</dbReference>
<evidence type="ECO:0000256" key="6">
    <source>
        <dbReference type="ARBA" id="ARBA00022525"/>
    </source>
</evidence>
<name>A0A975TYU2_9RHOB</name>
<feature type="domain" description="PLD phosphodiesterase" evidence="17">
    <location>
        <begin position="395"/>
        <end position="422"/>
    </location>
</feature>
<evidence type="ECO:0000256" key="12">
    <source>
        <dbReference type="ARBA" id="ARBA00023136"/>
    </source>
</evidence>
<evidence type="ECO:0000256" key="10">
    <source>
        <dbReference type="ARBA" id="ARBA00022989"/>
    </source>
</evidence>
<feature type="transmembrane region" description="Helical" evidence="16">
    <location>
        <begin position="35"/>
        <end position="53"/>
    </location>
</feature>
<evidence type="ECO:0000256" key="5">
    <source>
        <dbReference type="ARBA" id="ARBA00022516"/>
    </source>
</evidence>
<dbReference type="GO" id="GO:0008808">
    <property type="term" value="F:cardiolipin synthase activity"/>
    <property type="evidence" value="ECO:0007669"/>
    <property type="project" value="UniProtKB-UniRule"/>
</dbReference>
<dbReference type="Gene3D" id="3.30.870.10">
    <property type="entry name" value="Endonuclease Chain A"/>
    <property type="match status" value="2"/>
</dbReference>
<dbReference type="SMART" id="SM00155">
    <property type="entry name" value="PLDc"/>
    <property type="match status" value="2"/>
</dbReference>
<dbReference type="CDD" id="cd09112">
    <property type="entry name" value="PLDc_CLS_2"/>
    <property type="match status" value="1"/>
</dbReference>
<dbReference type="AlphaFoldDB" id="A0A975TYU2"/>
<evidence type="ECO:0000256" key="4">
    <source>
        <dbReference type="ARBA" id="ARBA00022475"/>
    </source>
</evidence>
<protein>
    <recommendedName>
        <fullName evidence="15">Cardiolipin synthase</fullName>
        <ecNumber evidence="15">2.7.8.-</ecNumber>
    </recommendedName>
</protein>
<dbReference type="GO" id="GO:0005576">
    <property type="term" value="C:extracellular region"/>
    <property type="evidence" value="ECO:0007669"/>
    <property type="project" value="UniProtKB-SubCell"/>
</dbReference>
<evidence type="ECO:0000256" key="11">
    <source>
        <dbReference type="ARBA" id="ARBA00023098"/>
    </source>
</evidence>
<dbReference type="PANTHER" id="PTHR21248">
    <property type="entry name" value="CARDIOLIPIN SYNTHASE"/>
    <property type="match status" value="1"/>
</dbReference>
<sequence>MSAPLILQLLIGSYLLSVVAFIISENRTPKSTFAWMLVFALLPLVGLGIYLFLGRGHKAFVRKFKITEQGVPNEMAVLFARIQTEHNDSLASFKKTNPTALRIAKLLHSNSNSMVTTSNKLAVLQNADLAYPAMVAAMEQANHSIHLHYYSWNADSFGDRVLNLLTKKVAQGVEVRILYDPIGSFTLLSRRYLRQARAAGIQIMPFSSLWRIHTISYRNHRKIAVIDGAVGFTGGLNIGDEHIAPPAGFDRWRDTHIQVEGSAVWALQSIFLVDWMNATDEELDPTPYFSDHSDKTNDAFMPVQICLSGPDSEYEAIRQLYFEMITTAEHQVLIQSPFLILDETISEALKMKALSGVDVQVMISSSGPGQFLPYWAANTFAAEIAQAGVDVQMYEAGYLHAKTICVDGKICSIGSANWDIRSFSINYELTAVIYDEAVSAKLVSAFLEDLNGCMPFDVDAYAARPRLLRFKDSMARLASPLL</sequence>